<dbReference type="Proteomes" id="UP000836841">
    <property type="component" value="Chromosome 6"/>
</dbReference>
<sequence>MLLSFEQASKRQFLNPGRIPTLNMTLPRIIDTSLVFKFSDPAGLPRSSFNRGKPHERRLDINQSKMATLKCSIFAQIRPSLEKSHQKSHPEFKYKSKKVLVVNQYHVPRSWLKSQNLVVVFEEWGGDPNGISL</sequence>
<evidence type="ECO:0000313" key="1">
    <source>
        <dbReference type="EMBL" id="CAH2069696.1"/>
    </source>
</evidence>
<dbReference type="AlphaFoldDB" id="A0AAU9SSS0"/>
<feature type="non-terminal residue" evidence="1">
    <location>
        <position position="1"/>
    </location>
</feature>
<organism evidence="1 2">
    <name type="scientific">Thlaspi arvense</name>
    <name type="common">Field penny-cress</name>
    <dbReference type="NCBI Taxonomy" id="13288"/>
    <lineage>
        <taxon>Eukaryota</taxon>
        <taxon>Viridiplantae</taxon>
        <taxon>Streptophyta</taxon>
        <taxon>Embryophyta</taxon>
        <taxon>Tracheophyta</taxon>
        <taxon>Spermatophyta</taxon>
        <taxon>Magnoliopsida</taxon>
        <taxon>eudicotyledons</taxon>
        <taxon>Gunneridae</taxon>
        <taxon>Pentapetalae</taxon>
        <taxon>rosids</taxon>
        <taxon>malvids</taxon>
        <taxon>Brassicales</taxon>
        <taxon>Brassicaceae</taxon>
        <taxon>Thlaspideae</taxon>
        <taxon>Thlaspi</taxon>
    </lineage>
</organism>
<accession>A0AAU9SSS0</accession>
<reference evidence="1 2" key="1">
    <citation type="submission" date="2022-03" db="EMBL/GenBank/DDBJ databases">
        <authorList>
            <person name="Nunn A."/>
            <person name="Chopra R."/>
            <person name="Nunn A."/>
            <person name="Contreras Garrido A."/>
        </authorList>
    </citation>
    <scope>NUCLEOTIDE SEQUENCE [LARGE SCALE GENOMIC DNA]</scope>
</reference>
<keyword evidence="2" id="KW-1185">Reference proteome</keyword>
<proteinExistence type="predicted"/>
<evidence type="ECO:0000313" key="2">
    <source>
        <dbReference type="Proteomes" id="UP000836841"/>
    </source>
</evidence>
<protein>
    <submittedName>
        <fullName evidence="1">Uncharacterized protein</fullName>
    </submittedName>
</protein>
<dbReference type="EMBL" id="OU466862">
    <property type="protein sequence ID" value="CAH2069696.1"/>
    <property type="molecule type" value="Genomic_DNA"/>
</dbReference>
<gene>
    <name evidence="1" type="ORF">TAV2_LOCUS21773</name>
</gene>
<name>A0AAU9SSS0_THLAR</name>